<dbReference type="Proteomes" id="UP001055879">
    <property type="component" value="Linkage Group LG06"/>
</dbReference>
<gene>
    <name evidence="1" type="ORF">L6452_19830</name>
</gene>
<keyword evidence="2" id="KW-1185">Reference proteome</keyword>
<organism evidence="1 2">
    <name type="scientific">Arctium lappa</name>
    <name type="common">Greater burdock</name>
    <name type="synonym">Lappa major</name>
    <dbReference type="NCBI Taxonomy" id="4217"/>
    <lineage>
        <taxon>Eukaryota</taxon>
        <taxon>Viridiplantae</taxon>
        <taxon>Streptophyta</taxon>
        <taxon>Embryophyta</taxon>
        <taxon>Tracheophyta</taxon>
        <taxon>Spermatophyta</taxon>
        <taxon>Magnoliopsida</taxon>
        <taxon>eudicotyledons</taxon>
        <taxon>Gunneridae</taxon>
        <taxon>Pentapetalae</taxon>
        <taxon>asterids</taxon>
        <taxon>campanulids</taxon>
        <taxon>Asterales</taxon>
        <taxon>Asteraceae</taxon>
        <taxon>Carduoideae</taxon>
        <taxon>Cardueae</taxon>
        <taxon>Arctiinae</taxon>
        <taxon>Arctium</taxon>
    </lineage>
</organism>
<reference evidence="1 2" key="2">
    <citation type="journal article" date="2022" name="Mol. Ecol. Resour.">
        <title>The genomes of chicory, endive, great burdock and yacon provide insights into Asteraceae paleo-polyploidization history and plant inulin production.</title>
        <authorList>
            <person name="Fan W."/>
            <person name="Wang S."/>
            <person name="Wang H."/>
            <person name="Wang A."/>
            <person name="Jiang F."/>
            <person name="Liu H."/>
            <person name="Zhao H."/>
            <person name="Xu D."/>
            <person name="Zhang Y."/>
        </authorList>
    </citation>
    <scope>NUCLEOTIDE SEQUENCE [LARGE SCALE GENOMIC DNA]</scope>
    <source>
        <strain evidence="2">cv. Niubang</strain>
    </source>
</reference>
<protein>
    <submittedName>
        <fullName evidence="1">Uncharacterized protein</fullName>
    </submittedName>
</protein>
<dbReference type="EMBL" id="CM042052">
    <property type="protein sequence ID" value="KAI3718945.1"/>
    <property type="molecule type" value="Genomic_DNA"/>
</dbReference>
<accession>A0ACB9BE30</accession>
<sequence length="99" mass="11673">MYPRMLDLLQLYYSWPHEMDADVLAAFRCILNNRYPDIMRDARQFSNAMALQIDGVQFDGQNYTVLAAHPPEWIRSKFWVQMIEQACICGQYNQSGHRV</sequence>
<evidence type="ECO:0000313" key="1">
    <source>
        <dbReference type="EMBL" id="KAI3718945.1"/>
    </source>
</evidence>
<evidence type="ECO:0000313" key="2">
    <source>
        <dbReference type="Proteomes" id="UP001055879"/>
    </source>
</evidence>
<reference evidence="2" key="1">
    <citation type="journal article" date="2022" name="Mol. Ecol. Resour.">
        <title>The genomes of chicory, endive, great burdock and yacon provide insights into Asteraceae palaeo-polyploidization history and plant inulin production.</title>
        <authorList>
            <person name="Fan W."/>
            <person name="Wang S."/>
            <person name="Wang H."/>
            <person name="Wang A."/>
            <person name="Jiang F."/>
            <person name="Liu H."/>
            <person name="Zhao H."/>
            <person name="Xu D."/>
            <person name="Zhang Y."/>
        </authorList>
    </citation>
    <scope>NUCLEOTIDE SEQUENCE [LARGE SCALE GENOMIC DNA]</scope>
    <source>
        <strain evidence="2">cv. Niubang</strain>
    </source>
</reference>
<proteinExistence type="predicted"/>
<comment type="caution">
    <text evidence="1">The sequence shown here is derived from an EMBL/GenBank/DDBJ whole genome shotgun (WGS) entry which is preliminary data.</text>
</comment>
<name>A0ACB9BE30_ARCLA</name>